<feature type="coiled-coil region" evidence="1">
    <location>
        <begin position="134"/>
        <end position="161"/>
    </location>
</feature>
<evidence type="ECO:0008006" key="5">
    <source>
        <dbReference type="Google" id="ProtNLM"/>
    </source>
</evidence>
<keyword evidence="1" id="KW-0175">Coiled coil</keyword>
<evidence type="ECO:0000256" key="2">
    <source>
        <dbReference type="SAM" id="MobiDB-lite"/>
    </source>
</evidence>
<keyword evidence="4" id="KW-1185">Reference proteome</keyword>
<dbReference type="Pfam" id="PF10217">
    <property type="entry name" value="DUF2039"/>
    <property type="match status" value="1"/>
</dbReference>
<dbReference type="Gramene" id="AET3Gv20705100.3">
    <property type="protein sequence ID" value="AET3Gv20705100.3"/>
    <property type="gene ID" value="AET3Gv20705100"/>
</dbReference>
<feature type="region of interest" description="Disordered" evidence="2">
    <location>
        <begin position="170"/>
        <end position="189"/>
    </location>
</feature>
<sequence>GYARSRRGKGFRGKQRGLPAAARSGERERGREMSKRAGPPKHQNTYAWKPNLGRKINETEPGGRFRPLSEITGVCQRCRDQIDWKRKYGKYKPIVEPAKCQKCSKRNVRQAYHNVCTGCSKELGICAKCCTSVKQLVGRDAEEANSERKELEEAIRYARERERRTLLRLMNKNKDESGPSVPKIADRDREGDLFPVASLDEYAEQAVQKDESDEEDARDFVKD</sequence>
<dbReference type="AlphaFoldDB" id="A0A453FKE4"/>
<protein>
    <recommendedName>
        <fullName evidence="5">DUF2039 domain-containing protein</fullName>
    </recommendedName>
</protein>
<dbReference type="STRING" id="200361.A0A453FKE4"/>
<evidence type="ECO:0000313" key="4">
    <source>
        <dbReference type="Proteomes" id="UP000015105"/>
    </source>
</evidence>
<evidence type="ECO:0000256" key="1">
    <source>
        <dbReference type="SAM" id="Coils"/>
    </source>
</evidence>
<reference evidence="3" key="3">
    <citation type="journal article" date="2017" name="Nature">
        <title>Genome sequence of the progenitor of the wheat D genome Aegilops tauschii.</title>
        <authorList>
            <person name="Luo M.C."/>
            <person name="Gu Y.Q."/>
            <person name="Puiu D."/>
            <person name="Wang H."/>
            <person name="Twardziok S.O."/>
            <person name="Deal K.R."/>
            <person name="Huo N."/>
            <person name="Zhu T."/>
            <person name="Wang L."/>
            <person name="Wang Y."/>
            <person name="McGuire P.E."/>
            <person name="Liu S."/>
            <person name="Long H."/>
            <person name="Ramasamy R.K."/>
            <person name="Rodriguez J.C."/>
            <person name="Van S.L."/>
            <person name="Yuan L."/>
            <person name="Wang Z."/>
            <person name="Xia Z."/>
            <person name="Xiao L."/>
            <person name="Anderson O.D."/>
            <person name="Ouyang S."/>
            <person name="Liang Y."/>
            <person name="Zimin A.V."/>
            <person name="Pertea G."/>
            <person name="Qi P."/>
            <person name="Bennetzen J.L."/>
            <person name="Dai X."/>
            <person name="Dawson M.W."/>
            <person name="Muller H.G."/>
            <person name="Kugler K."/>
            <person name="Rivarola-Duarte L."/>
            <person name="Spannagl M."/>
            <person name="Mayer K.F.X."/>
            <person name="Lu F.H."/>
            <person name="Bevan M.W."/>
            <person name="Leroy P."/>
            <person name="Li P."/>
            <person name="You F.M."/>
            <person name="Sun Q."/>
            <person name="Liu Z."/>
            <person name="Lyons E."/>
            <person name="Wicker T."/>
            <person name="Salzberg S.L."/>
            <person name="Devos K.M."/>
            <person name="Dvorak J."/>
        </authorList>
    </citation>
    <scope>NUCLEOTIDE SEQUENCE [LARGE SCALE GENOMIC DNA]</scope>
    <source>
        <strain evidence="3">cv. AL8/78</strain>
    </source>
</reference>
<feature type="compositionally biased region" description="Basic residues" evidence="2">
    <location>
        <begin position="1"/>
        <end position="15"/>
    </location>
</feature>
<name>A0A453FKE4_AEGTS</name>
<reference evidence="3" key="5">
    <citation type="journal article" date="2021" name="G3 (Bethesda)">
        <title>Aegilops tauschii genome assembly Aet v5.0 features greater sequence contiguity and improved annotation.</title>
        <authorList>
            <person name="Wang L."/>
            <person name="Zhu T."/>
            <person name="Rodriguez J.C."/>
            <person name="Deal K.R."/>
            <person name="Dubcovsky J."/>
            <person name="McGuire P.E."/>
            <person name="Lux T."/>
            <person name="Spannagl M."/>
            <person name="Mayer K.F.X."/>
            <person name="Baldrich P."/>
            <person name="Meyers B.C."/>
            <person name="Huo N."/>
            <person name="Gu Y.Q."/>
            <person name="Zhou H."/>
            <person name="Devos K.M."/>
            <person name="Bennetzen J.L."/>
            <person name="Unver T."/>
            <person name="Budak H."/>
            <person name="Gulick P.J."/>
            <person name="Galiba G."/>
            <person name="Kalapos B."/>
            <person name="Nelson D.R."/>
            <person name="Li P."/>
            <person name="You F.M."/>
            <person name="Luo M.C."/>
            <person name="Dvorak J."/>
        </authorList>
    </citation>
    <scope>NUCLEOTIDE SEQUENCE [LARGE SCALE GENOMIC DNA]</scope>
    <source>
        <strain evidence="3">cv. AL8/78</strain>
    </source>
</reference>
<proteinExistence type="predicted"/>
<reference evidence="3" key="4">
    <citation type="submission" date="2019-03" db="UniProtKB">
        <authorList>
            <consortium name="EnsemblPlants"/>
        </authorList>
    </citation>
    <scope>IDENTIFICATION</scope>
</reference>
<organism evidence="3 4">
    <name type="scientific">Aegilops tauschii subsp. strangulata</name>
    <name type="common">Goatgrass</name>
    <dbReference type="NCBI Taxonomy" id="200361"/>
    <lineage>
        <taxon>Eukaryota</taxon>
        <taxon>Viridiplantae</taxon>
        <taxon>Streptophyta</taxon>
        <taxon>Embryophyta</taxon>
        <taxon>Tracheophyta</taxon>
        <taxon>Spermatophyta</taxon>
        <taxon>Magnoliopsida</taxon>
        <taxon>Liliopsida</taxon>
        <taxon>Poales</taxon>
        <taxon>Poaceae</taxon>
        <taxon>BOP clade</taxon>
        <taxon>Pooideae</taxon>
        <taxon>Triticodae</taxon>
        <taxon>Triticeae</taxon>
        <taxon>Triticinae</taxon>
        <taxon>Aegilops</taxon>
    </lineage>
</organism>
<reference evidence="4" key="1">
    <citation type="journal article" date="2014" name="Science">
        <title>Ancient hybridizations among the ancestral genomes of bread wheat.</title>
        <authorList>
            <consortium name="International Wheat Genome Sequencing Consortium,"/>
            <person name="Marcussen T."/>
            <person name="Sandve S.R."/>
            <person name="Heier L."/>
            <person name="Spannagl M."/>
            <person name="Pfeifer M."/>
            <person name="Jakobsen K.S."/>
            <person name="Wulff B.B."/>
            <person name="Steuernagel B."/>
            <person name="Mayer K.F."/>
            <person name="Olsen O.A."/>
        </authorList>
    </citation>
    <scope>NUCLEOTIDE SEQUENCE [LARGE SCALE GENOMIC DNA]</scope>
    <source>
        <strain evidence="4">cv. AL8/78</strain>
    </source>
</reference>
<feature type="region of interest" description="Disordered" evidence="2">
    <location>
        <begin position="204"/>
        <end position="223"/>
    </location>
</feature>
<dbReference type="EnsemblPlants" id="AET3Gv20705100.3">
    <property type="protein sequence ID" value="AET3Gv20705100.3"/>
    <property type="gene ID" value="AET3Gv20705100"/>
</dbReference>
<accession>A0A453FKE4</accession>
<dbReference type="InterPro" id="IPR019351">
    <property type="entry name" value="DUF2039"/>
</dbReference>
<feature type="compositionally biased region" description="Basic and acidic residues" evidence="2">
    <location>
        <begin position="24"/>
        <end position="35"/>
    </location>
</feature>
<feature type="region of interest" description="Disordered" evidence="2">
    <location>
        <begin position="1"/>
        <end position="64"/>
    </location>
</feature>
<evidence type="ECO:0000313" key="3">
    <source>
        <dbReference type="EnsemblPlants" id="AET3Gv20705100.3"/>
    </source>
</evidence>
<reference evidence="4" key="2">
    <citation type="journal article" date="2017" name="Nat. Plants">
        <title>The Aegilops tauschii genome reveals multiple impacts of transposons.</title>
        <authorList>
            <person name="Zhao G."/>
            <person name="Zou C."/>
            <person name="Li K."/>
            <person name="Wang K."/>
            <person name="Li T."/>
            <person name="Gao L."/>
            <person name="Zhang X."/>
            <person name="Wang H."/>
            <person name="Yang Z."/>
            <person name="Liu X."/>
            <person name="Jiang W."/>
            <person name="Mao L."/>
            <person name="Kong X."/>
            <person name="Jiao Y."/>
            <person name="Jia J."/>
        </authorList>
    </citation>
    <scope>NUCLEOTIDE SEQUENCE [LARGE SCALE GENOMIC DNA]</scope>
    <source>
        <strain evidence="4">cv. AL8/78</strain>
    </source>
</reference>
<dbReference type="Proteomes" id="UP000015105">
    <property type="component" value="Chromosome 3D"/>
</dbReference>
<dbReference type="PANTHER" id="PTHR22876:SF5">
    <property type="entry name" value="CHROMOSOME 9 OPEN READING FRAME 85"/>
    <property type="match status" value="1"/>
</dbReference>
<dbReference type="PANTHER" id="PTHR22876">
    <property type="entry name" value="ZGC:101016"/>
    <property type="match status" value="1"/>
</dbReference>